<gene>
    <name evidence="1" type="ORF">NCTC12965_01149</name>
</gene>
<protein>
    <submittedName>
        <fullName evidence="1">Uncharacterized protein</fullName>
    </submittedName>
</protein>
<reference evidence="1" key="1">
    <citation type="submission" date="2019-05" db="EMBL/GenBank/DDBJ databases">
        <authorList>
            <consortium name="Pathogen Informatics"/>
        </authorList>
    </citation>
    <scope>NUCLEOTIDE SEQUENCE [LARGE SCALE GENOMIC DNA]</scope>
    <source>
        <strain evidence="1">NCTC12965</strain>
    </source>
</reference>
<accession>A0A4U9TXR9</accession>
<evidence type="ECO:0000313" key="1">
    <source>
        <dbReference type="EMBL" id="VTR20881.1"/>
    </source>
</evidence>
<sequence length="72" mass="8517">MLAEEHENWLKDKVDAAFARLHEGEAVYLTQRQAEERMSDFKTKVRRNTQPNKDYYAHRMGTTLRCKIGNAF</sequence>
<organism evidence="1">
    <name type="scientific">Serratia fonticola</name>
    <dbReference type="NCBI Taxonomy" id="47917"/>
    <lineage>
        <taxon>Bacteria</taxon>
        <taxon>Pseudomonadati</taxon>
        <taxon>Pseudomonadota</taxon>
        <taxon>Gammaproteobacteria</taxon>
        <taxon>Enterobacterales</taxon>
        <taxon>Yersiniaceae</taxon>
        <taxon>Serratia</taxon>
    </lineage>
</organism>
<proteinExistence type="predicted"/>
<name>A0A4U9TXR9_SERFO</name>
<dbReference type="EMBL" id="CABEEZ010000021">
    <property type="protein sequence ID" value="VTR20881.1"/>
    <property type="molecule type" value="Genomic_DNA"/>
</dbReference>
<dbReference type="AlphaFoldDB" id="A0A4U9TXR9"/>